<gene>
    <name evidence="1" type="ORF">COS52_01785</name>
</gene>
<dbReference type="EMBL" id="PEVA01000071">
    <property type="protein sequence ID" value="PIV08613.1"/>
    <property type="molecule type" value="Genomic_DNA"/>
</dbReference>
<protein>
    <submittedName>
        <fullName evidence="1">Uncharacterized protein</fullName>
    </submittedName>
</protein>
<name>A0A2M7BT36_9BACT</name>
<sequence>ILHQIADDSINGKTLLGKMLKKGGDCPPVDWLAYTARDFYELTRVFGIDDATPFSQKIELVLNGLQGVSQALTDGTHFSLPEKLPETNTIEQLIPQNMVRLEEINNEPKLIYDGKTIAEHYIMHTILRLFLSGSPWIRGTHRLIHETFKNSYNDDTDLLKRLLSASEKELLETDLKDALPMDELDFHIRGWGYLTSPADAKPESFVFKGIGQTLVDFEGRISPFKQTFPDLMKLTEKVKNQPPLYLKHSL</sequence>
<accession>A0A2M7BT36</accession>
<dbReference type="Proteomes" id="UP000230119">
    <property type="component" value="Unassembled WGS sequence"/>
</dbReference>
<reference evidence="2" key="1">
    <citation type="submission" date="2017-09" db="EMBL/GenBank/DDBJ databases">
        <title>Depth-based differentiation of microbial function through sediment-hosted aquifers and enrichment of novel symbionts in the deep terrestrial subsurface.</title>
        <authorList>
            <person name="Probst A.J."/>
            <person name="Ladd B."/>
            <person name="Jarett J.K."/>
            <person name="Geller-Mcgrath D.E."/>
            <person name="Sieber C.M.K."/>
            <person name="Emerson J.B."/>
            <person name="Anantharaman K."/>
            <person name="Thomas B.C."/>
            <person name="Malmstrom R."/>
            <person name="Stieglmeier M."/>
            <person name="Klingl A."/>
            <person name="Woyke T."/>
            <person name="Ryan C.M."/>
            <person name="Banfield J.F."/>
        </authorList>
    </citation>
    <scope>NUCLEOTIDE SEQUENCE [LARGE SCALE GENOMIC DNA]</scope>
</reference>
<proteinExistence type="predicted"/>
<organism evidence="1 2">
    <name type="scientific">Candidatus Roizmanbacteria bacterium CG03_land_8_20_14_0_80_39_12</name>
    <dbReference type="NCBI Taxonomy" id="1974847"/>
    <lineage>
        <taxon>Bacteria</taxon>
        <taxon>Candidatus Roizmaniibacteriota</taxon>
    </lineage>
</organism>
<feature type="non-terminal residue" evidence="1">
    <location>
        <position position="1"/>
    </location>
</feature>
<dbReference type="AlphaFoldDB" id="A0A2M7BT36"/>
<comment type="caution">
    <text evidence="1">The sequence shown here is derived from an EMBL/GenBank/DDBJ whole genome shotgun (WGS) entry which is preliminary data.</text>
</comment>
<evidence type="ECO:0000313" key="2">
    <source>
        <dbReference type="Proteomes" id="UP000230119"/>
    </source>
</evidence>
<evidence type="ECO:0000313" key="1">
    <source>
        <dbReference type="EMBL" id="PIV08613.1"/>
    </source>
</evidence>